<dbReference type="GO" id="GO:0015031">
    <property type="term" value="P:protein transport"/>
    <property type="evidence" value="ECO:0007669"/>
    <property type="project" value="UniProtKB-KW"/>
</dbReference>
<dbReference type="EMBL" id="CP118378">
    <property type="protein sequence ID" value="WFD44137.1"/>
    <property type="molecule type" value="Genomic_DNA"/>
</dbReference>
<keyword evidence="2" id="KW-0813">Transport</keyword>
<organism evidence="6 7">
    <name type="scientific">Malassezia psittaci</name>
    <dbReference type="NCBI Taxonomy" id="1821823"/>
    <lineage>
        <taxon>Eukaryota</taxon>
        <taxon>Fungi</taxon>
        <taxon>Dikarya</taxon>
        <taxon>Basidiomycota</taxon>
        <taxon>Ustilaginomycotina</taxon>
        <taxon>Malasseziomycetes</taxon>
        <taxon>Malasseziales</taxon>
        <taxon>Malasseziaceae</taxon>
        <taxon>Malassezia</taxon>
    </lineage>
</organism>
<reference evidence="6" key="1">
    <citation type="submission" date="2023-02" db="EMBL/GenBank/DDBJ databases">
        <title>Mating type loci evolution in Malassezia.</title>
        <authorList>
            <person name="Coelho M.A."/>
        </authorList>
    </citation>
    <scope>NUCLEOTIDE SEQUENCE</scope>
    <source>
        <strain evidence="6">CBS 14136</strain>
    </source>
</reference>
<keyword evidence="4" id="KW-0653">Protein transport</keyword>
<dbReference type="GO" id="GO:0034058">
    <property type="term" value="P:endosomal vesicle fusion"/>
    <property type="evidence" value="ECO:0007669"/>
    <property type="project" value="TreeGrafter"/>
</dbReference>
<evidence type="ECO:0000259" key="5">
    <source>
        <dbReference type="Pfam" id="PF00780"/>
    </source>
</evidence>
<evidence type="ECO:0000313" key="6">
    <source>
        <dbReference type="EMBL" id="WFD44137.1"/>
    </source>
</evidence>
<dbReference type="GO" id="GO:0006914">
    <property type="term" value="P:autophagy"/>
    <property type="evidence" value="ECO:0007669"/>
    <property type="project" value="TreeGrafter"/>
</dbReference>
<dbReference type="AlphaFoldDB" id="A0AAF0FGK5"/>
<dbReference type="GO" id="GO:0005737">
    <property type="term" value="C:cytoplasm"/>
    <property type="evidence" value="ECO:0007669"/>
    <property type="project" value="UniProtKB-SubCell"/>
</dbReference>
<dbReference type="InterPro" id="IPR001180">
    <property type="entry name" value="CNH_dom"/>
</dbReference>
<keyword evidence="3" id="KW-0963">Cytoplasm</keyword>
<keyword evidence="7" id="KW-1185">Reference proteome</keyword>
<comment type="subcellular location">
    <subcellularLocation>
        <location evidence="1">Cytoplasm</location>
    </subcellularLocation>
</comment>
<name>A0AAF0FGK5_9BASI</name>
<dbReference type="Pfam" id="PF00780">
    <property type="entry name" value="CNH"/>
    <property type="match status" value="1"/>
</dbReference>
<evidence type="ECO:0000256" key="2">
    <source>
        <dbReference type="ARBA" id="ARBA00022448"/>
    </source>
</evidence>
<dbReference type="PANTHER" id="PTHR12894:SF27">
    <property type="entry name" value="TRANSFORMING GROWTH FACTOR-BETA RECEPTOR-ASSOCIATED PROTEIN 1"/>
    <property type="match status" value="1"/>
</dbReference>
<sequence length="709" mass="80349">MLEARGWALIKEVGMDREAFIARRLNNVVCLASPTGYTLLQLDTGIQTSLGLPISQTNDISSAKIRPCIVPVILEVKQIFVITSHSRAGTLGAFIQSDGEPTEKLLEWPAHPRSVVMDGPFILALLRNDTIEVHDLRTMRRVQQIPVDPEKQPRSLLRTQPNDNLITPPINPALQTAEYMLPFENDPDGSSVRQKSSDEENERIRSFYRPVDADFQSSLPICTILEYHREVAGLTFPTTASVAWDCIQAHDWSGAEIAIEKRDWNAQDRVVAVLLAISHMVACRFDAASRLLTRSKLDIRVIIDKYPEFRQYFRPVGVEMPKILADAWSRVPLIDEIIDTNLLMTYGSEIRGSEPIQQLRSRLLRRAEEMLKAIVANALTVGDDQLYHHVLLAVILRQDNANSYEELYPHAIACSASQVDKLLHEHHRYILYAAVLRQQNQYEEALRILCAVMDGELNDAVDTVTTQLIEQAIEQLESPASQIKFALWLAQHDIQRGFKLLCKADYSDADCDSILESLRKLDSRASEQLLEHIVFTEANQRPSQHMELGRRLISSILSDTDQLPSFTNKQVSFPEFLSQNVSHPQARSHIMLMILMQFSSVIDSNVMLGLLGDDVRLAFHRAVLHARLEHGKEALQVLALELKDAQSAENFCIEHGQVLSRRTALHLVSMTDLKVNLEMFNINSNLHTKPDQRYWLNTLLSLYLDQDSV</sequence>
<feature type="domain" description="CNH" evidence="5">
    <location>
        <begin position="9"/>
        <end position="147"/>
    </location>
</feature>
<proteinExistence type="predicted"/>
<dbReference type="InterPro" id="IPR032914">
    <property type="entry name" value="Vam6/VPS39/TRAP1"/>
</dbReference>
<gene>
    <name evidence="6" type="ORF">MPSI1_002803</name>
</gene>
<evidence type="ECO:0000256" key="3">
    <source>
        <dbReference type="ARBA" id="ARBA00022490"/>
    </source>
</evidence>
<dbReference type="PANTHER" id="PTHR12894">
    <property type="entry name" value="CNH DOMAIN CONTAINING"/>
    <property type="match status" value="1"/>
</dbReference>
<evidence type="ECO:0000256" key="4">
    <source>
        <dbReference type="ARBA" id="ARBA00022927"/>
    </source>
</evidence>
<dbReference type="Proteomes" id="UP001214628">
    <property type="component" value="Chromosome 4"/>
</dbReference>
<accession>A0AAF0FGK5</accession>
<evidence type="ECO:0000313" key="7">
    <source>
        <dbReference type="Proteomes" id="UP001214628"/>
    </source>
</evidence>
<dbReference type="GO" id="GO:0016020">
    <property type="term" value="C:membrane"/>
    <property type="evidence" value="ECO:0007669"/>
    <property type="project" value="TreeGrafter"/>
</dbReference>
<evidence type="ECO:0000256" key="1">
    <source>
        <dbReference type="ARBA" id="ARBA00004496"/>
    </source>
</evidence>
<protein>
    <recommendedName>
        <fullName evidence="5">CNH domain-containing protein</fullName>
    </recommendedName>
</protein>